<reference evidence="5 6" key="1">
    <citation type="journal article" date="2018" name="Syst. Appl. Microbiol.">
        <title>Corynebacterium heidelbergense sp. nov., isolated from the preen glands of Egyptian geese (Alopochen aegyptiacus).</title>
        <authorList>
            <person name="Braun M.S."/>
            <person name="Wang E."/>
            <person name="Zimmermann S."/>
            <person name="Wink M."/>
        </authorList>
    </citation>
    <scope>NUCLEOTIDE SEQUENCE [LARGE SCALE GENOMIC DNA]</scope>
    <source>
        <strain evidence="5 6">DSM 104638</strain>
    </source>
</reference>
<dbReference type="NCBIfam" id="NF006073">
    <property type="entry name" value="PRK08219.1"/>
    <property type="match status" value="1"/>
</dbReference>
<dbReference type="InterPro" id="IPR057326">
    <property type="entry name" value="KR_dom"/>
</dbReference>
<dbReference type="PANTHER" id="PTHR44196">
    <property type="entry name" value="DEHYDROGENASE/REDUCTASE SDR FAMILY MEMBER 7B"/>
    <property type="match status" value="1"/>
</dbReference>
<feature type="region of interest" description="Disordered" evidence="3">
    <location>
        <begin position="1"/>
        <end position="21"/>
    </location>
</feature>
<dbReference type="GO" id="GO:0016020">
    <property type="term" value="C:membrane"/>
    <property type="evidence" value="ECO:0007669"/>
    <property type="project" value="TreeGrafter"/>
</dbReference>
<keyword evidence="2" id="KW-0560">Oxidoreductase</keyword>
<dbReference type="PRINTS" id="PR00081">
    <property type="entry name" value="GDHRDH"/>
</dbReference>
<dbReference type="PROSITE" id="PS00061">
    <property type="entry name" value="ADH_SHORT"/>
    <property type="match status" value="1"/>
</dbReference>
<dbReference type="PANTHER" id="PTHR44196:SF1">
    <property type="entry name" value="DEHYDROGENASE_REDUCTASE SDR FAMILY MEMBER 7B"/>
    <property type="match status" value="1"/>
</dbReference>
<dbReference type="RefSeq" id="WP_112770101.1">
    <property type="nucleotide sequence ID" value="NZ_CP063191.1"/>
</dbReference>
<dbReference type="CDD" id="cd05233">
    <property type="entry name" value="SDR_c"/>
    <property type="match status" value="1"/>
</dbReference>
<proteinExistence type="inferred from homology"/>
<dbReference type="Gene3D" id="3.40.50.720">
    <property type="entry name" value="NAD(P)-binding Rossmann-like Domain"/>
    <property type="match status" value="1"/>
</dbReference>
<dbReference type="SUPFAM" id="SSF51735">
    <property type="entry name" value="NAD(P)-binding Rossmann-fold domains"/>
    <property type="match status" value="1"/>
</dbReference>
<dbReference type="InterPro" id="IPR036291">
    <property type="entry name" value="NAD(P)-bd_dom_sf"/>
</dbReference>
<dbReference type="OrthoDB" id="158573at2"/>
<dbReference type="Pfam" id="PF00106">
    <property type="entry name" value="adh_short"/>
    <property type="match status" value="1"/>
</dbReference>
<gene>
    <name evidence="5" type="ORF">CWC39_08725</name>
</gene>
<dbReference type="InterPro" id="IPR002347">
    <property type="entry name" value="SDR_fam"/>
</dbReference>
<dbReference type="AlphaFoldDB" id="A0A364V9T8"/>
<feature type="compositionally biased region" description="Low complexity" evidence="3">
    <location>
        <begin position="8"/>
        <end position="19"/>
    </location>
</feature>
<dbReference type="Proteomes" id="UP000251047">
    <property type="component" value="Unassembled WGS sequence"/>
</dbReference>
<accession>A0A364V9T8</accession>
<evidence type="ECO:0000313" key="5">
    <source>
        <dbReference type="EMBL" id="RAV33387.1"/>
    </source>
</evidence>
<dbReference type="EMBL" id="PHQP01000080">
    <property type="protein sequence ID" value="RAV33387.1"/>
    <property type="molecule type" value="Genomic_DNA"/>
</dbReference>
<feature type="domain" description="Ketoreductase" evidence="4">
    <location>
        <begin position="23"/>
        <end position="194"/>
    </location>
</feature>
<evidence type="ECO:0000313" key="6">
    <source>
        <dbReference type="Proteomes" id="UP000251047"/>
    </source>
</evidence>
<organism evidence="5 6">
    <name type="scientific">Corynebacterium heidelbergense</name>
    <dbReference type="NCBI Taxonomy" id="2055947"/>
    <lineage>
        <taxon>Bacteria</taxon>
        <taxon>Bacillati</taxon>
        <taxon>Actinomycetota</taxon>
        <taxon>Actinomycetes</taxon>
        <taxon>Mycobacteriales</taxon>
        <taxon>Corynebacteriaceae</taxon>
        <taxon>Corynebacterium</taxon>
    </lineage>
</organism>
<dbReference type="GO" id="GO:0016491">
    <property type="term" value="F:oxidoreductase activity"/>
    <property type="evidence" value="ECO:0007669"/>
    <property type="project" value="UniProtKB-KW"/>
</dbReference>
<dbReference type="SMART" id="SM00822">
    <property type="entry name" value="PKS_KR"/>
    <property type="match status" value="1"/>
</dbReference>
<comment type="caution">
    <text evidence="5">The sequence shown here is derived from an EMBL/GenBank/DDBJ whole genome shotgun (WGS) entry which is preliminary data.</text>
</comment>
<comment type="similarity">
    <text evidence="1">Belongs to the short-chain dehydrogenases/reductases (SDR) family.</text>
</comment>
<dbReference type="InterPro" id="IPR020904">
    <property type="entry name" value="Sc_DH/Rdtase_CS"/>
</dbReference>
<name>A0A364V9T8_9CORY</name>
<evidence type="ECO:0000256" key="1">
    <source>
        <dbReference type="ARBA" id="ARBA00006484"/>
    </source>
</evidence>
<evidence type="ECO:0000256" key="2">
    <source>
        <dbReference type="ARBA" id="ARBA00023002"/>
    </source>
</evidence>
<sequence length="248" mass="27089">MSDPRQTSSSPSSSSQPPSARRKVVLITGATRGIGRSIAENLSGDYDLILAASSEKSAEKLRHTHPKAVVFVADLAEVNSLESILGQLSLERLDAVVPCAGVTGHRPVHDTTPEQWQRLFSINLFSVAELVRCLLPALRRAQGSVIAINSGAGHFSGEGFGPYAASKFALRALTDSLREEERGRVRVSSIHPGKVDSDMQREIQSLRGNEYNAERFIRPETIAKAVRFALETSQESMTEEITIRPVQR</sequence>
<evidence type="ECO:0000256" key="3">
    <source>
        <dbReference type="SAM" id="MobiDB-lite"/>
    </source>
</evidence>
<evidence type="ECO:0000259" key="4">
    <source>
        <dbReference type="SMART" id="SM00822"/>
    </source>
</evidence>
<protein>
    <submittedName>
        <fullName evidence="5">Short chain dehydrogenase</fullName>
    </submittedName>
</protein>